<accession>A0A4S3KCR1</accession>
<organism evidence="2 3">
    <name type="scientific">Rhodanobacter lindaniclasticus</name>
    <dbReference type="NCBI Taxonomy" id="75310"/>
    <lineage>
        <taxon>Bacteria</taxon>
        <taxon>Pseudomonadati</taxon>
        <taxon>Pseudomonadota</taxon>
        <taxon>Gammaproteobacteria</taxon>
        <taxon>Lysobacterales</taxon>
        <taxon>Rhodanobacteraceae</taxon>
        <taxon>Rhodanobacter</taxon>
    </lineage>
</organism>
<dbReference type="RefSeq" id="WP_136259297.1">
    <property type="nucleotide sequence ID" value="NZ_MWIO01000042.1"/>
</dbReference>
<name>A0A4S3KCR1_9GAMM</name>
<evidence type="ECO:0000313" key="2">
    <source>
        <dbReference type="EMBL" id="THD06243.1"/>
    </source>
</evidence>
<protein>
    <recommendedName>
        <fullName evidence="4">DUF2239 domain-containing protein</fullName>
    </recommendedName>
</protein>
<evidence type="ECO:0008006" key="4">
    <source>
        <dbReference type="Google" id="ProtNLM"/>
    </source>
</evidence>
<evidence type="ECO:0000256" key="1">
    <source>
        <dbReference type="SAM" id="MobiDB-lite"/>
    </source>
</evidence>
<keyword evidence="3" id="KW-1185">Reference proteome</keyword>
<dbReference type="EMBL" id="MWIO01000042">
    <property type="protein sequence ID" value="THD06243.1"/>
    <property type="molecule type" value="Genomic_DNA"/>
</dbReference>
<proteinExistence type="predicted"/>
<reference evidence="2 3" key="1">
    <citation type="submission" date="2017-02" db="EMBL/GenBank/DDBJ databases">
        <title>Whole genome sequencing of Rhodanobacter lindaniclasticus DSM 17932.</title>
        <authorList>
            <person name="Kumar S."/>
            <person name="Patil P."/>
            <person name="Patil P.B."/>
        </authorList>
    </citation>
    <scope>NUCLEOTIDE SEQUENCE [LARGE SCALE GENOMIC DNA]</scope>
    <source>
        <strain evidence="2 3">DSM 17932</strain>
    </source>
</reference>
<dbReference type="OrthoDB" id="282960at2"/>
<gene>
    <name evidence="2" type="ORF">B1991_14005</name>
</gene>
<dbReference type="InterPro" id="IPR018715">
    <property type="entry name" value="DUF2239"/>
</dbReference>
<comment type="caution">
    <text evidence="2">The sequence shown here is derived from an EMBL/GenBank/DDBJ whole genome shotgun (WGS) entry which is preliminary data.</text>
</comment>
<dbReference type="Pfam" id="PF09998">
    <property type="entry name" value="DUF2239"/>
    <property type="match status" value="1"/>
</dbReference>
<dbReference type="AlphaFoldDB" id="A0A4S3KCR1"/>
<feature type="region of interest" description="Disordered" evidence="1">
    <location>
        <begin position="70"/>
        <end position="89"/>
    </location>
</feature>
<sequence length="201" mass="21695">MPLSQATACIAFEGKKQIAHGALSDVARAAKQALDAGASGPLLVFDERDSHQLEIDFRGSVADVLSRLTSHTAPPAPAEPASRGPGRPKLGVVPREVTLLPRHWTWLGQQPGGASAVLRRLVEQSIRQGGAKERARQAIESVDRFMRVMAGDEPGYEEASRAFYRGDRERFGALIAAWPADVSAHLQQLAAIAWDEREDAG</sequence>
<dbReference type="Proteomes" id="UP000306317">
    <property type="component" value="Unassembled WGS sequence"/>
</dbReference>
<evidence type="ECO:0000313" key="3">
    <source>
        <dbReference type="Proteomes" id="UP000306317"/>
    </source>
</evidence>